<evidence type="ECO:0000313" key="2">
    <source>
        <dbReference type="EMBL" id="KAJ5082149.1"/>
    </source>
</evidence>
<comment type="caution">
    <text evidence="2">The sequence shown here is derived from an EMBL/GenBank/DDBJ whole genome shotgun (WGS) entry which is preliminary data.</text>
</comment>
<proteinExistence type="predicted"/>
<accession>A0A9W9EI05</accession>
<reference evidence="2" key="1">
    <citation type="submission" date="2022-11" db="EMBL/GenBank/DDBJ databases">
        <authorList>
            <person name="Petersen C."/>
        </authorList>
    </citation>
    <scope>NUCLEOTIDE SEQUENCE</scope>
    <source>
        <strain evidence="2">IBT 30761</strain>
    </source>
</reference>
<keyword evidence="3" id="KW-1185">Reference proteome</keyword>
<reference evidence="2" key="2">
    <citation type="journal article" date="2023" name="IMA Fungus">
        <title>Comparative genomic study of the Penicillium genus elucidates a diverse pangenome and 15 lateral gene transfer events.</title>
        <authorList>
            <person name="Petersen C."/>
            <person name="Sorensen T."/>
            <person name="Nielsen M.R."/>
            <person name="Sondergaard T.E."/>
            <person name="Sorensen J.L."/>
            <person name="Fitzpatrick D.A."/>
            <person name="Frisvad J.C."/>
            <person name="Nielsen K.L."/>
        </authorList>
    </citation>
    <scope>NUCLEOTIDE SEQUENCE</scope>
    <source>
        <strain evidence="2">IBT 30761</strain>
    </source>
</reference>
<dbReference type="RefSeq" id="XP_056468671.1">
    <property type="nucleotide sequence ID" value="XM_056623683.1"/>
</dbReference>
<name>A0A9W9EI05_9EURO</name>
<gene>
    <name evidence="2" type="ORF">N7532_011192</name>
</gene>
<dbReference type="Pfam" id="PF09994">
    <property type="entry name" value="T6SS_Tle1-like_cat"/>
    <property type="match status" value="1"/>
</dbReference>
<dbReference type="OrthoDB" id="3162439at2759"/>
<protein>
    <recommendedName>
        <fullName evidence="1">T6SS Phospholipase effector Tle1-like catalytic domain-containing protein</fullName>
    </recommendedName>
</protein>
<sequence>MTCARVSTTLRRAKASREAACYRSLDTNRGLGWLAPFLLLCFHETGNKFVGDTSDTNLVKIYLMPDCSQSHQYNYYQPGIGAYITSHSLGSKGRLERIKSSYKGAKDAALGSHSTSTS</sequence>
<dbReference type="EMBL" id="JAPQKI010000011">
    <property type="protein sequence ID" value="KAJ5082149.1"/>
    <property type="molecule type" value="Genomic_DNA"/>
</dbReference>
<evidence type="ECO:0000259" key="1">
    <source>
        <dbReference type="Pfam" id="PF09994"/>
    </source>
</evidence>
<evidence type="ECO:0000313" key="3">
    <source>
        <dbReference type="Proteomes" id="UP001149074"/>
    </source>
</evidence>
<organism evidence="2 3">
    <name type="scientific">Penicillium argentinense</name>
    <dbReference type="NCBI Taxonomy" id="1131581"/>
    <lineage>
        <taxon>Eukaryota</taxon>
        <taxon>Fungi</taxon>
        <taxon>Dikarya</taxon>
        <taxon>Ascomycota</taxon>
        <taxon>Pezizomycotina</taxon>
        <taxon>Eurotiomycetes</taxon>
        <taxon>Eurotiomycetidae</taxon>
        <taxon>Eurotiales</taxon>
        <taxon>Aspergillaceae</taxon>
        <taxon>Penicillium</taxon>
    </lineage>
</organism>
<dbReference type="AlphaFoldDB" id="A0A9W9EI05"/>
<dbReference type="InterPro" id="IPR018712">
    <property type="entry name" value="Tle1-like_cat"/>
</dbReference>
<feature type="domain" description="T6SS Phospholipase effector Tle1-like catalytic" evidence="1">
    <location>
        <begin position="38"/>
        <end position="113"/>
    </location>
</feature>
<dbReference type="Proteomes" id="UP001149074">
    <property type="component" value="Unassembled WGS sequence"/>
</dbReference>
<dbReference type="GeneID" id="81362662"/>